<accession>A0ABQ6MIH3</accession>
<dbReference type="InterPro" id="IPR010788">
    <property type="entry name" value="VDE_dom"/>
</dbReference>
<sequence>MVIGTSLHNPPGAADTVEMLLPPTSLFLAAILISPVLTLLNPPTPPASVLIVADPGLASPFGATSPEPNPSWRAVADQLSRRLPNFGTGVVCSSASCSELPSLSSPPDVLLALGLSSPAAAASLSAYASRCPPAVVLADPSCGAAVLSLQRAGPHRPGERASGLLSALPFTRHASGKRLLATAASLLGRSSSEDALYAMLFALHAFVSPQEVVASDINPSWEKGVLQNAREFKKMADCCGPEIKAALTDPETKSAIDLLNAVDLRDQVGSYRVIVSKETPQLEDFTLCVLQQNNCFGCDAPVLDRPRVPALGSWGGEPLSEEAAARILTGHLDHPAAHPEGGGEAWSWRVACGANPAYDAFPLQHQVFYPAKGGGKSLWYDPVFAVDTLGGERVWRKRHYKVAPRAHWSGRPGAYTLTTLDNGMVSDEKWTIVDAADDLEWAVLHYTGAARRAGQSYVGALLCTKDGRWPESGKGGAGLERIRKAFEACDLKLWELFGGSLEASTMWSNENLRWAAENPAPLDPIGDLSITAWRKQERAQERAQVTAEAVLKFDKEGRKKQQIGAVVLFLFSVVFDFFITHHGVPFWSPDYVP</sequence>
<protein>
    <recommendedName>
        <fullName evidence="1">VDE lipocalin domain-containing protein</fullName>
    </recommendedName>
</protein>
<gene>
    <name evidence="2" type="ORF">TeGR_g7887</name>
</gene>
<dbReference type="PANTHER" id="PTHR33970">
    <property type="entry name" value="VIOLAXANTHIN DE-EPOXIDASE, CHLOROPLASTIC-RELATED"/>
    <property type="match status" value="1"/>
</dbReference>
<evidence type="ECO:0000259" key="1">
    <source>
        <dbReference type="Pfam" id="PF07137"/>
    </source>
</evidence>
<reference evidence="2 3" key="1">
    <citation type="journal article" date="2023" name="Commun. Biol.">
        <title>Genome analysis of Parmales, the sister group of diatoms, reveals the evolutionary specialization of diatoms from phago-mixotrophs to photoautotrophs.</title>
        <authorList>
            <person name="Ban H."/>
            <person name="Sato S."/>
            <person name="Yoshikawa S."/>
            <person name="Yamada K."/>
            <person name="Nakamura Y."/>
            <person name="Ichinomiya M."/>
            <person name="Sato N."/>
            <person name="Blanc-Mathieu R."/>
            <person name="Endo H."/>
            <person name="Kuwata A."/>
            <person name="Ogata H."/>
        </authorList>
    </citation>
    <scope>NUCLEOTIDE SEQUENCE [LARGE SCALE GENOMIC DNA]</scope>
</reference>
<dbReference type="InterPro" id="IPR044682">
    <property type="entry name" value="VDE"/>
</dbReference>
<dbReference type="Pfam" id="PF07137">
    <property type="entry name" value="VDE"/>
    <property type="match status" value="1"/>
</dbReference>
<evidence type="ECO:0000313" key="3">
    <source>
        <dbReference type="Proteomes" id="UP001165060"/>
    </source>
</evidence>
<keyword evidence="3" id="KW-1185">Reference proteome</keyword>
<organism evidence="2 3">
    <name type="scientific">Tetraparma gracilis</name>
    <dbReference type="NCBI Taxonomy" id="2962635"/>
    <lineage>
        <taxon>Eukaryota</taxon>
        <taxon>Sar</taxon>
        <taxon>Stramenopiles</taxon>
        <taxon>Ochrophyta</taxon>
        <taxon>Bolidophyceae</taxon>
        <taxon>Parmales</taxon>
        <taxon>Triparmaceae</taxon>
        <taxon>Tetraparma</taxon>
    </lineage>
</organism>
<dbReference type="Proteomes" id="UP001165060">
    <property type="component" value="Unassembled WGS sequence"/>
</dbReference>
<dbReference type="Gene3D" id="2.40.128.20">
    <property type="match status" value="1"/>
</dbReference>
<feature type="domain" description="VDE lipocalin" evidence="1">
    <location>
        <begin position="237"/>
        <end position="472"/>
    </location>
</feature>
<dbReference type="PANTHER" id="PTHR33970:SF2">
    <property type="entry name" value="OS01G0716400 PROTEIN"/>
    <property type="match status" value="1"/>
</dbReference>
<dbReference type="InterPro" id="IPR012674">
    <property type="entry name" value="Calycin"/>
</dbReference>
<name>A0ABQ6MIH3_9STRA</name>
<comment type="caution">
    <text evidence="2">The sequence shown here is derived from an EMBL/GenBank/DDBJ whole genome shotgun (WGS) entry which is preliminary data.</text>
</comment>
<evidence type="ECO:0000313" key="2">
    <source>
        <dbReference type="EMBL" id="GMI27106.1"/>
    </source>
</evidence>
<dbReference type="EMBL" id="BRYB01001496">
    <property type="protein sequence ID" value="GMI27106.1"/>
    <property type="molecule type" value="Genomic_DNA"/>
</dbReference>
<proteinExistence type="predicted"/>